<dbReference type="EMBL" id="QFQS01000001">
    <property type="protein sequence ID" value="PZR00091.1"/>
    <property type="molecule type" value="Genomic_DNA"/>
</dbReference>
<evidence type="ECO:0000313" key="2">
    <source>
        <dbReference type="Proteomes" id="UP000248975"/>
    </source>
</evidence>
<proteinExistence type="predicted"/>
<accession>A0A2W5UQM3</accession>
<dbReference type="PANTHER" id="PTHR36922:SF1">
    <property type="entry name" value="DUF1993 DOMAIN-CONTAINING PROTEIN"/>
    <property type="match status" value="1"/>
</dbReference>
<dbReference type="AlphaFoldDB" id="A0A2W5UQM3"/>
<gene>
    <name evidence="1" type="ORF">DI533_05660</name>
</gene>
<sequence length="165" mass="18361">MIHQVVIQPMDRMLSALSKILEKAEAHCTEKKIDPQVLLGFRLYPDMLAFTTQVQLACDFSTRAASRLAGDELKSFPDTEKTFPELRARIAKAREHLASFPAERFDGAADRAITLKLRGEDTTMPGVTFATMFSLPQVYFHAATAYDILRHNGVVLGKLDFMGAA</sequence>
<comment type="caution">
    <text evidence="1">The sequence shown here is derived from an EMBL/GenBank/DDBJ whole genome shotgun (WGS) entry which is preliminary data.</text>
</comment>
<evidence type="ECO:0000313" key="1">
    <source>
        <dbReference type="EMBL" id="PZR00091.1"/>
    </source>
</evidence>
<name>A0A2W5UQM3_CERSP</name>
<dbReference type="InterPro" id="IPR034660">
    <property type="entry name" value="DinB/YfiT-like"/>
</dbReference>
<dbReference type="Pfam" id="PF09351">
    <property type="entry name" value="DUF1993"/>
    <property type="match status" value="1"/>
</dbReference>
<dbReference type="Proteomes" id="UP000248975">
    <property type="component" value="Unassembled WGS sequence"/>
</dbReference>
<protein>
    <submittedName>
        <fullName evidence="1">DUF1993 domain-containing protein</fullName>
    </submittedName>
</protein>
<dbReference type="Gene3D" id="1.20.120.450">
    <property type="entry name" value="dinb family like domain"/>
    <property type="match status" value="1"/>
</dbReference>
<organism evidence="1 2">
    <name type="scientific">Cereibacter sphaeroides</name>
    <name type="common">Rhodobacter sphaeroides</name>
    <dbReference type="NCBI Taxonomy" id="1063"/>
    <lineage>
        <taxon>Bacteria</taxon>
        <taxon>Pseudomonadati</taxon>
        <taxon>Pseudomonadota</taxon>
        <taxon>Alphaproteobacteria</taxon>
        <taxon>Rhodobacterales</taxon>
        <taxon>Paracoccaceae</taxon>
        <taxon>Cereibacter</taxon>
    </lineage>
</organism>
<dbReference type="PANTHER" id="PTHR36922">
    <property type="entry name" value="BLL2446 PROTEIN"/>
    <property type="match status" value="1"/>
</dbReference>
<reference evidence="1 2" key="1">
    <citation type="submission" date="2017-08" db="EMBL/GenBank/DDBJ databases">
        <title>Infants hospitalized years apart are colonized by the same room-sourced microbial strains.</title>
        <authorList>
            <person name="Brooks B."/>
            <person name="Olm M.R."/>
            <person name="Firek B.A."/>
            <person name="Baker R."/>
            <person name="Thomas B.C."/>
            <person name="Morowitz M.J."/>
            <person name="Banfield J.F."/>
        </authorList>
    </citation>
    <scope>NUCLEOTIDE SEQUENCE [LARGE SCALE GENOMIC DNA]</scope>
    <source>
        <strain evidence="1">S2_003_000_R2_11</strain>
    </source>
</reference>
<dbReference type="SUPFAM" id="SSF109854">
    <property type="entry name" value="DinB/YfiT-like putative metalloenzymes"/>
    <property type="match status" value="1"/>
</dbReference>
<dbReference type="InterPro" id="IPR018531">
    <property type="entry name" value="DUF1993"/>
</dbReference>